<comment type="caution">
    <text evidence="1">The sequence shown here is derived from an EMBL/GenBank/DDBJ whole genome shotgun (WGS) entry which is preliminary data.</text>
</comment>
<organism evidence="1 2">
    <name type="scientific">Candidatus Methylophosphatis roskildensis</name>
    <dbReference type="NCBI Taxonomy" id="2899263"/>
    <lineage>
        <taxon>Bacteria</taxon>
        <taxon>Pseudomonadati</taxon>
        <taxon>Pseudomonadota</taxon>
        <taxon>Betaproteobacteria</taxon>
        <taxon>Nitrosomonadales</taxon>
        <taxon>Sterolibacteriaceae</taxon>
        <taxon>Candidatus Methylophosphatis</taxon>
    </lineage>
</organism>
<dbReference type="Proteomes" id="UP000807785">
    <property type="component" value="Unassembled WGS sequence"/>
</dbReference>
<dbReference type="PANTHER" id="PTHR10948:SF23">
    <property type="entry name" value="TRANSPOSASE INSI FOR INSERTION SEQUENCE ELEMENT IS30A-RELATED"/>
    <property type="match status" value="1"/>
</dbReference>
<dbReference type="AlphaFoldDB" id="A0A9D7HMI9"/>
<dbReference type="EMBL" id="JADJEV010000003">
    <property type="protein sequence ID" value="MBK6973793.1"/>
    <property type="molecule type" value="Genomic_DNA"/>
</dbReference>
<evidence type="ECO:0000313" key="1">
    <source>
        <dbReference type="EMBL" id="MBK6973793.1"/>
    </source>
</evidence>
<dbReference type="GO" id="GO:0004803">
    <property type="term" value="F:transposase activity"/>
    <property type="evidence" value="ECO:0007669"/>
    <property type="project" value="TreeGrafter"/>
</dbReference>
<gene>
    <name evidence="1" type="ORF">IPH26_12890</name>
</gene>
<dbReference type="PANTHER" id="PTHR10948">
    <property type="entry name" value="TRANSPOSASE"/>
    <property type="match status" value="1"/>
</dbReference>
<dbReference type="GO" id="GO:0032196">
    <property type="term" value="P:transposition"/>
    <property type="evidence" value="ECO:0007669"/>
    <property type="project" value="TreeGrafter"/>
</dbReference>
<dbReference type="GO" id="GO:0005829">
    <property type="term" value="C:cytosol"/>
    <property type="evidence" value="ECO:0007669"/>
    <property type="project" value="TreeGrafter"/>
</dbReference>
<sequence length="177" mass="20284">MGYPHLTAEEREQISLGLAQGSSVRALCGRARPRRARKLAARPHNRLRQQVLRKLRQRYSRQQIAGWLRRTYPNEPERWVSHQSIYASIAILPKGEVKRELLRYLRHEGKAGTGHSAKDRPWVRLSIHDRPEEAGARRLPGHWEADLLLGKAAGGAAVGVLLERVSRHVRLVKLERQ</sequence>
<protein>
    <submittedName>
        <fullName evidence="1">IS30 family transposase</fullName>
    </submittedName>
</protein>
<reference evidence="1" key="1">
    <citation type="submission" date="2020-10" db="EMBL/GenBank/DDBJ databases">
        <title>Connecting structure to function with the recovery of over 1000 high-quality activated sludge metagenome-assembled genomes encoding full-length rRNA genes using long-read sequencing.</title>
        <authorList>
            <person name="Singleton C.M."/>
            <person name="Petriglieri F."/>
            <person name="Kristensen J.M."/>
            <person name="Kirkegaard R.H."/>
            <person name="Michaelsen T.Y."/>
            <person name="Andersen M.H."/>
            <person name="Karst S.M."/>
            <person name="Dueholm M.S."/>
            <person name="Nielsen P.H."/>
            <person name="Albertsen M."/>
        </authorList>
    </citation>
    <scope>NUCLEOTIDE SEQUENCE</scope>
    <source>
        <strain evidence="1">Bjer_18-Q3-R1-45_BAT3C.347</strain>
    </source>
</reference>
<name>A0A9D7HMI9_9PROT</name>
<dbReference type="InterPro" id="IPR053392">
    <property type="entry name" value="Transposase_IS30-like"/>
</dbReference>
<dbReference type="InterPro" id="IPR051917">
    <property type="entry name" value="Transposase-Integrase"/>
</dbReference>
<evidence type="ECO:0000313" key="2">
    <source>
        <dbReference type="Proteomes" id="UP000807785"/>
    </source>
</evidence>
<dbReference type="NCBIfam" id="NF033563">
    <property type="entry name" value="transpos_IS30"/>
    <property type="match status" value="1"/>
</dbReference>
<proteinExistence type="predicted"/>
<accession>A0A9D7HMI9</accession>